<reference evidence="5 6" key="1">
    <citation type="journal article" date="2018" name="Nat. Ecol. Evol.">
        <title>Pezizomycetes genomes reveal the molecular basis of ectomycorrhizal truffle lifestyle.</title>
        <authorList>
            <person name="Murat C."/>
            <person name="Payen T."/>
            <person name="Noel B."/>
            <person name="Kuo A."/>
            <person name="Morin E."/>
            <person name="Chen J."/>
            <person name="Kohler A."/>
            <person name="Krizsan K."/>
            <person name="Balestrini R."/>
            <person name="Da Silva C."/>
            <person name="Montanini B."/>
            <person name="Hainaut M."/>
            <person name="Levati E."/>
            <person name="Barry K.W."/>
            <person name="Belfiori B."/>
            <person name="Cichocki N."/>
            <person name="Clum A."/>
            <person name="Dockter R.B."/>
            <person name="Fauchery L."/>
            <person name="Guy J."/>
            <person name="Iotti M."/>
            <person name="Le Tacon F."/>
            <person name="Lindquist E.A."/>
            <person name="Lipzen A."/>
            <person name="Malagnac F."/>
            <person name="Mello A."/>
            <person name="Molinier V."/>
            <person name="Miyauchi S."/>
            <person name="Poulain J."/>
            <person name="Riccioni C."/>
            <person name="Rubini A."/>
            <person name="Sitrit Y."/>
            <person name="Splivallo R."/>
            <person name="Traeger S."/>
            <person name="Wang M."/>
            <person name="Zifcakova L."/>
            <person name="Wipf D."/>
            <person name="Zambonelli A."/>
            <person name="Paolocci F."/>
            <person name="Nowrousian M."/>
            <person name="Ottonello S."/>
            <person name="Baldrian P."/>
            <person name="Spatafora J.W."/>
            <person name="Henrissat B."/>
            <person name="Nagy L.G."/>
            <person name="Aury J.M."/>
            <person name="Wincker P."/>
            <person name="Grigoriev I.V."/>
            <person name="Bonfante P."/>
            <person name="Martin F.M."/>
        </authorList>
    </citation>
    <scope>NUCLEOTIDE SEQUENCE [LARGE SCALE GENOMIC DNA]</scope>
    <source>
        <strain evidence="5 6">120613-1</strain>
    </source>
</reference>
<dbReference type="PANTHER" id="PTHR13452:SF10">
    <property type="entry name" value="THUMP DOMAIN-CONTAINING PROTEIN 1"/>
    <property type="match status" value="1"/>
</dbReference>
<evidence type="ECO:0000256" key="3">
    <source>
        <dbReference type="SAM" id="Phobius"/>
    </source>
</evidence>
<dbReference type="Proteomes" id="UP000276215">
    <property type="component" value="Unassembled WGS sequence"/>
</dbReference>
<organism evidence="5 6">
    <name type="scientific">Choiromyces venosus 120613-1</name>
    <dbReference type="NCBI Taxonomy" id="1336337"/>
    <lineage>
        <taxon>Eukaryota</taxon>
        <taxon>Fungi</taxon>
        <taxon>Dikarya</taxon>
        <taxon>Ascomycota</taxon>
        <taxon>Pezizomycotina</taxon>
        <taxon>Pezizomycetes</taxon>
        <taxon>Pezizales</taxon>
        <taxon>Tuberaceae</taxon>
        <taxon>Choiromyces</taxon>
    </lineage>
</organism>
<dbReference type="EMBL" id="ML120389">
    <property type="protein sequence ID" value="RPA99206.1"/>
    <property type="molecule type" value="Genomic_DNA"/>
</dbReference>
<keyword evidence="1" id="KW-0694">RNA-binding</keyword>
<dbReference type="PANTHER" id="PTHR13452">
    <property type="entry name" value="THUMP DOMAIN CONTAINING PROTEIN 1-RELATED"/>
    <property type="match status" value="1"/>
</dbReference>
<dbReference type="GO" id="GO:0003723">
    <property type="term" value="F:RNA binding"/>
    <property type="evidence" value="ECO:0007669"/>
    <property type="project" value="UniProtKB-UniRule"/>
</dbReference>
<dbReference type="AlphaFoldDB" id="A0A3N4JM15"/>
<evidence type="ECO:0000313" key="6">
    <source>
        <dbReference type="Proteomes" id="UP000276215"/>
    </source>
</evidence>
<keyword evidence="3" id="KW-1133">Transmembrane helix</keyword>
<dbReference type="FunFam" id="3.30.2300.10:FF:000001">
    <property type="entry name" value="THUMP domain-containing protein 1"/>
    <property type="match status" value="1"/>
</dbReference>
<keyword evidence="3" id="KW-0472">Membrane</keyword>
<keyword evidence="6" id="KW-1185">Reference proteome</keyword>
<keyword evidence="3" id="KW-0812">Transmembrane</keyword>
<proteinExistence type="predicted"/>
<evidence type="ECO:0000259" key="4">
    <source>
        <dbReference type="PROSITE" id="PS51165"/>
    </source>
</evidence>
<evidence type="ECO:0000313" key="5">
    <source>
        <dbReference type="EMBL" id="RPA99206.1"/>
    </source>
</evidence>
<feature type="compositionally biased region" description="Basic and acidic residues" evidence="2">
    <location>
        <begin position="14"/>
        <end position="25"/>
    </location>
</feature>
<name>A0A3N4JM15_9PEZI</name>
<feature type="region of interest" description="Disordered" evidence="2">
    <location>
        <begin position="80"/>
        <end position="100"/>
    </location>
</feature>
<dbReference type="InterPro" id="IPR040183">
    <property type="entry name" value="THUMPD1-like"/>
</dbReference>
<dbReference type="PROSITE" id="PS51165">
    <property type="entry name" value="THUMP"/>
    <property type="match status" value="1"/>
</dbReference>
<sequence length="325" mass="36614">MAGNKKRRSNNENLDPKSVKKNKTKEYWKNQAKAKYHSLHNIEEGSQGIFATCDRGREARCVEEMYRLLEQVASELYGLDLSDGKNDKDEDEDEDDEDEDIEASIQKEISGLKGAKAEKLFISVKLDIDCVVFFRLRPPCEPTAMVNALCAGTVEKRLKSRYVHRLTPVTRIGKANAEGLEAVAKEVLPPHFYQGEESIKFAIKPTSRNHNHLKRDQIIKIVADVVGTQHKADLRNPDLLILVDFYQASSPFFLLICYNSISCRIIYPCVPLLLGVFSGISLLITVSCLPRGNYYMYYIVHASSTIPLHVGCFHPSLPPFLPPSA</sequence>
<feature type="transmembrane region" description="Helical" evidence="3">
    <location>
        <begin position="265"/>
        <end position="289"/>
    </location>
</feature>
<dbReference type="OrthoDB" id="367221at2759"/>
<dbReference type="Pfam" id="PF02926">
    <property type="entry name" value="THUMP"/>
    <property type="match status" value="1"/>
</dbReference>
<dbReference type="Gene3D" id="3.30.2300.10">
    <property type="entry name" value="THUMP superfamily"/>
    <property type="match status" value="1"/>
</dbReference>
<dbReference type="GO" id="GO:0006400">
    <property type="term" value="P:tRNA modification"/>
    <property type="evidence" value="ECO:0007669"/>
    <property type="project" value="InterPro"/>
</dbReference>
<dbReference type="STRING" id="1336337.A0A3N4JM15"/>
<evidence type="ECO:0000256" key="1">
    <source>
        <dbReference type="PROSITE-ProRule" id="PRU00529"/>
    </source>
</evidence>
<dbReference type="InterPro" id="IPR004114">
    <property type="entry name" value="THUMP_dom"/>
</dbReference>
<protein>
    <recommendedName>
        <fullName evidence="4">THUMP domain-containing protein</fullName>
    </recommendedName>
</protein>
<feature type="region of interest" description="Disordered" evidence="2">
    <location>
        <begin position="1"/>
        <end position="25"/>
    </location>
</feature>
<gene>
    <name evidence="5" type="ORF">L873DRAFT_1768080</name>
</gene>
<dbReference type="SUPFAM" id="SSF143437">
    <property type="entry name" value="THUMP domain-like"/>
    <property type="match status" value="1"/>
</dbReference>
<feature type="domain" description="THUMP" evidence="4">
    <location>
        <begin position="151"/>
        <end position="256"/>
    </location>
</feature>
<feature type="compositionally biased region" description="Acidic residues" evidence="2">
    <location>
        <begin position="89"/>
        <end position="100"/>
    </location>
</feature>
<accession>A0A3N4JM15</accession>
<evidence type="ECO:0000256" key="2">
    <source>
        <dbReference type="SAM" id="MobiDB-lite"/>
    </source>
</evidence>
<dbReference type="CDD" id="cd11717">
    <property type="entry name" value="THUMP_THUMPD1_like"/>
    <property type="match status" value="1"/>
</dbReference>